<dbReference type="Pfam" id="PF12631">
    <property type="entry name" value="MnmE_helical"/>
    <property type="match status" value="1"/>
</dbReference>
<feature type="domain" description="MnmE helical" evidence="1">
    <location>
        <begin position="18"/>
        <end position="116"/>
    </location>
</feature>
<reference evidence="3" key="2">
    <citation type="submission" date="2013-04" db="EMBL/GenBank/DDBJ databases">
        <title>Bisphenol A degrading Sphingobium sp. strain BiD32.</title>
        <authorList>
            <person name="Nielsen J.L."/>
            <person name="Zhou N.A."/>
            <person name="Kjeldal H."/>
        </authorList>
    </citation>
    <scope>NUCLEOTIDE SEQUENCE [LARGE SCALE GENOMIC DNA]</scope>
    <source>
        <strain evidence="3">BiD32</strain>
    </source>
</reference>
<sequence length="119" mass="12847">MPREDALLVAAQCDRHGEGDRPGLRLSAQTGEGMEALVALLLDRAAALLPGEGDYALHERQRQRVGHIAAFLDSAASAHDLLILAEELRQARREIDALTGQAGTEDMLDRLFAGFCIGK</sequence>
<evidence type="ECO:0000259" key="1">
    <source>
        <dbReference type="Pfam" id="PF12631"/>
    </source>
</evidence>
<dbReference type="AlphaFoldDB" id="N1MX87"/>
<gene>
    <name evidence="2" type="ORF">EBBID32_42630</name>
</gene>
<evidence type="ECO:0000313" key="3">
    <source>
        <dbReference type="Proteomes" id="UP000013201"/>
    </source>
</evidence>
<dbReference type="SUPFAM" id="SSF116878">
    <property type="entry name" value="TrmE connector domain"/>
    <property type="match status" value="1"/>
</dbReference>
<proteinExistence type="predicted"/>
<dbReference type="Gene3D" id="1.20.120.430">
    <property type="entry name" value="tRNA modification GTPase MnmE domain 2"/>
    <property type="match status" value="1"/>
</dbReference>
<reference evidence="2 3" key="1">
    <citation type="submission" date="2013-03" db="EMBL/GenBank/DDBJ databases">
        <authorList>
            <person name="Le V."/>
        </authorList>
    </citation>
    <scope>NUCLEOTIDE SEQUENCE [LARGE SCALE GENOMIC DNA]</scope>
    <source>
        <strain evidence="2 3">BiD32</strain>
    </source>
</reference>
<dbReference type="InterPro" id="IPR027417">
    <property type="entry name" value="P-loop_NTPase"/>
</dbReference>
<protein>
    <submittedName>
        <fullName evidence="2">GTPase and tRNA-U34 5-formylation enzyme TrmE</fullName>
    </submittedName>
</protein>
<keyword evidence="3" id="KW-1185">Reference proteome</keyword>
<dbReference type="Gene3D" id="3.40.50.300">
    <property type="entry name" value="P-loop containing nucleotide triphosphate hydrolases"/>
    <property type="match status" value="1"/>
</dbReference>
<name>N1MX87_9SPHN</name>
<organism evidence="2 3">
    <name type="scientific">Sphingobium indicum BiD32</name>
    <dbReference type="NCBI Taxonomy" id="1301087"/>
    <lineage>
        <taxon>Bacteria</taxon>
        <taxon>Pseudomonadati</taxon>
        <taxon>Pseudomonadota</taxon>
        <taxon>Alphaproteobacteria</taxon>
        <taxon>Sphingomonadales</taxon>
        <taxon>Sphingomonadaceae</taxon>
        <taxon>Sphingobium</taxon>
    </lineage>
</organism>
<evidence type="ECO:0000313" key="2">
    <source>
        <dbReference type="EMBL" id="CCW19893.1"/>
    </source>
</evidence>
<dbReference type="EMBL" id="CAVK010000237">
    <property type="protein sequence ID" value="CCW19893.1"/>
    <property type="molecule type" value="Genomic_DNA"/>
</dbReference>
<dbReference type="Proteomes" id="UP000013201">
    <property type="component" value="Unassembled WGS sequence"/>
</dbReference>
<accession>N1MX87</accession>
<dbReference type="InterPro" id="IPR025867">
    <property type="entry name" value="MnmE_helical"/>
</dbReference>
<comment type="caution">
    <text evidence="2">The sequence shown here is derived from an EMBL/GenBank/DDBJ whole genome shotgun (WGS) entry which is preliminary data.</text>
</comment>
<dbReference type="InterPro" id="IPR027368">
    <property type="entry name" value="MnmE_dom2"/>
</dbReference>